<dbReference type="Gramene" id="CDY23915">
    <property type="protein sequence ID" value="CDY23915"/>
    <property type="gene ID" value="GSBRNA2T00024366001"/>
</dbReference>
<sequence>MKKPMTPSDYIKNQPHLQGRTLTPNPYSALAEYPPLFYAKAVAKKNHPLQRQEKPKPHQLFNLQIPANLFYPRPWFNPSSYNKTFFHPRISYRRLHIYRQDPFDL</sequence>
<dbReference type="EMBL" id="LK032151">
    <property type="protein sequence ID" value="CDY23915.1"/>
    <property type="molecule type" value="Genomic_DNA"/>
</dbReference>
<organism evidence="2 3">
    <name type="scientific">Brassica napus</name>
    <name type="common">Rape</name>
    <dbReference type="NCBI Taxonomy" id="3708"/>
    <lineage>
        <taxon>Eukaryota</taxon>
        <taxon>Viridiplantae</taxon>
        <taxon>Streptophyta</taxon>
        <taxon>Embryophyta</taxon>
        <taxon>Tracheophyta</taxon>
        <taxon>Spermatophyta</taxon>
        <taxon>Magnoliopsida</taxon>
        <taxon>eudicotyledons</taxon>
        <taxon>Gunneridae</taxon>
        <taxon>Pentapetalae</taxon>
        <taxon>rosids</taxon>
        <taxon>malvids</taxon>
        <taxon>Brassicales</taxon>
        <taxon>Brassicaceae</taxon>
        <taxon>Brassiceae</taxon>
        <taxon>Brassica</taxon>
    </lineage>
</organism>
<dbReference type="AlphaFoldDB" id="A0A078GBS7"/>
<keyword evidence="3" id="KW-1185">Reference proteome</keyword>
<proteinExistence type="predicted"/>
<gene>
    <name evidence="2" type="primary">BnaC02g29580D</name>
    <name evidence="2" type="ORF">GSBRNA2T00024366001</name>
</gene>
<dbReference type="PaxDb" id="3708-A0A078GBS7"/>
<accession>A0A078GBS7</accession>
<evidence type="ECO:0000313" key="3">
    <source>
        <dbReference type="Proteomes" id="UP000028999"/>
    </source>
</evidence>
<protein>
    <submittedName>
        <fullName evidence="2">BnaC02g29580D protein</fullName>
    </submittedName>
</protein>
<evidence type="ECO:0000313" key="2">
    <source>
        <dbReference type="EMBL" id="CDY23915.1"/>
    </source>
</evidence>
<name>A0A078GBS7_BRANA</name>
<evidence type="ECO:0000256" key="1">
    <source>
        <dbReference type="SAM" id="MobiDB-lite"/>
    </source>
</evidence>
<dbReference type="Proteomes" id="UP000028999">
    <property type="component" value="Unassembled WGS sequence"/>
</dbReference>
<feature type="region of interest" description="Disordered" evidence="1">
    <location>
        <begin position="1"/>
        <end position="24"/>
    </location>
</feature>
<reference evidence="2 3" key="1">
    <citation type="journal article" date="2014" name="Science">
        <title>Plant genetics. Early allopolyploid evolution in the post-Neolithic Brassica napus oilseed genome.</title>
        <authorList>
            <person name="Chalhoub B."/>
            <person name="Denoeud F."/>
            <person name="Liu S."/>
            <person name="Parkin I.A."/>
            <person name="Tang H."/>
            <person name="Wang X."/>
            <person name="Chiquet J."/>
            <person name="Belcram H."/>
            <person name="Tong C."/>
            <person name="Samans B."/>
            <person name="Correa M."/>
            <person name="Da Silva C."/>
            <person name="Just J."/>
            <person name="Falentin C."/>
            <person name="Koh C.S."/>
            <person name="Le Clainche I."/>
            <person name="Bernard M."/>
            <person name="Bento P."/>
            <person name="Noel B."/>
            <person name="Labadie K."/>
            <person name="Alberti A."/>
            <person name="Charles M."/>
            <person name="Arnaud D."/>
            <person name="Guo H."/>
            <person name="Daviaud C."/>
            <person name="Alamery S."/>
            <person name="Jabbari K."/>
            <person name="Zhao M."/>
            <person name="Edger P.P."/>
            <person name="Chelaifa H."/>
            <person name="Tack D."/>
            <person name="Lassalle G."/>
            <person name="Mestiri I."/>
            <person name="Schnel N."/>
            <person name="Le Paslier M.C."/>
            <person name="Fan G."/>
            <person name="Renault V."/>
            <person name="Bayer P.E."/>
            <person name="Golicz A.A."/>
            <person name="Manoli S."/>
            <person name="Lee T.H."/>
            <person name="Thi V.H."/>
            <person name="Chalabi S."/>
            <person name="Hu Q."/>
            <person name="Fan C."/>
            <person name="Tollenaere R."/>
            <person name="Lu Y."/>
            <person name="Battail C."/>
            <person name="Shen J."/>
            <person name="Sidebottom C.H."/>
            <person name="Wang X."/>
            <person name="Canaguier A."/>
            <person name="Chauveau A."/>
            <person name="Berard A."/>
            <person name="Deniot G."/>
            <person name="Guan M."/>
            <person name="Liu Z."/>
            <person name="Sun F."/>
            <person name="Lim Y.P."/>
            <person name="Lyons E."/>
            <person name="Town C.D."/>
            <person name="Bancroft I."/>
            <person name="Wang X."/>
            <person name="Meng J."/>
            <person name="Ma J."/>
            <person name="Pires J.C."/>
            <person name="King G.J."/>
            <person name="Brunel D."/>
            <person name="Delourme R."/>
            <person name="Renard M."/>
            <person name="Aury J.M."/>
            <person name="Adams K.L."/>
            <person name="Batley J."/>
            <person name="Snowdon R.J."/>
            <person name="Tost J."/>
            <person name="Edwards D."/>
            <person name="Zhou Y."/>
            <person name="Hua W."/>
            <person name="Sharpe A.G."/>
            <person name="Paterson A.H."/>
            <person name="Guan C."/>
            <person name="Wincker P."/>
        </authorList>
    </citation>
    <scope>NUCLEOTIDE SEQUENCE [LARGE SCALE GENOMIC DNA]</scope>
    <source>
        <strain evidence="3">cv. Darmor-bzh</strain>
    </source>
</reference>